<evidence type="ECO:0000313" key="1">
    <source>
        <dbReference type="EMBL" id="CAM77216.1"/>
    </source>
</evidence>
<organism evidence="1">
    <name type="scientific">Magnetospirillum gryphiswaldense</name>
    <dbReference type="NCBI Taxonomy" id="55518"/>
    <lineage>
        <taxon>Bacteria</taxon>
        <taxon>Pseudomonadati</taxon>
        <taxon>Pseudomonadota</taxon>
        <taxon>Alphaproteobacteria</taxon>
        <taxon>Rhodospirillales</taxon>
        <taxon>Rhodospirillaceae</taxon>
        <taxon>Magnetospirillum</taxon>
    </lineage>
</organism>
<protein>
    <submittedName>
        <fullName evidence="1">Secreted protein</fullName>
    </submittedName>
</protein>
<accession>A4U2V9</accession>
<dbReference type="EMBL" id="CU459003">
    <property type="protein sequence ID" value="CAM77488.1"/>
    <property type="molecule type" value="Genomic_DNA"/>
</dbReference>
<sequence>MAVLMLVVLAILSVLFSSPNLLVNALYHNRESNILGLESMPADKRAKLVRRLCLSLQYLRYGSSGDPYDIPHQDQCQ</sequence>
<reference evidence="1" key="1">
    <citation type="journal article" date="2007" name="J. Bacteriol.">
        <title>Comparative genome analysis of four magnetotactic bacteria reveals a complex set of group-specific genes implicated in magnetosome biomineralization and function.</title>
        <authorList>
            <person name="Richter M."/>
            <person name="Kube M."/>
            <person name="Bazylinski D.A."/>
            <person name="Lombardot T."/>
            <person name="Gloeckner F.O."/>
            <person name="Reinhardt R."/>
            <person name="Schueler D."/>
        </authorList>
    </citation>
    <scope>NUCLEOTIDE SEQUENCE</scope>
    <source>
        <strain evidence="1">MSR-1</strain>
    </source>
</reference>
<proteinExistence type="predicted"/>
<dbReference type="AlphaFoldDB" id="A4U2V9"/>
<dbReference type="EMBL" id="CU459003">
    <property type="protein sequence ID" value="CAM77216.1"/>
    <property type="molecule type" value="Genomic_DNA"/>
</dbReference>
<evidence type="ECO:0000313" key="2">
    <source>
        <dbReference type="EMBL" id="CAM77488.1"/>
    </source>
</evidence>
<gene>
    <name evidence="2" type="ORF">MGR_0156</name>
    <name evidence="1" type="ORF">MGR_3623</name>
</gene>
<name>A4U2V9_9PROT</name>